<feature type="domain" description="Phosphofructokinase" evidence="7">
    <location>
        <begin position="10"/>
        <end position="291"/>
    </location>
</feature>
<feature type="binding site" evidence="6">
    <location>
        <position position="116"/>
    </location>
    <ligand>
        <name>Mg(2+)</name>
        <dbReference type="ChEBI" id="CHEBI:18420"/>
        <note>catalytic</note>
    </ligand>
</feature>
<feature type="binding site" evidence="6">
    <location>
        <begin position="144"/>
        <end position="146"/>
    </location>
    <ligand>
        <name>substrate</name>
    </ligand>
</feature>
<comment type="function">
    <text evidence="6">Catalyzes the phosphorylation of D-fructose 6-phosphate, the first committing step of glycolysis. Uses inorganic phosphate (PPi) as phosphoryl donor instead of ATP like common ATP-dependent phosphofructokinases (ATP-PFKs), which renders the reaction reversible, and can thus function both in glycolysis and gluconeogenesis. Consistently, PPi-PFK can replace the enzymes of both the forward (ATP-PFK) and reverse (fructose-bisphosphatase (FBPase)) reactions.</text>
</comment>
<keyword evidence="4 6" id="KW-0418">Kinase</keyword>
<comment type="subunit">
    <text evidence="6">Homodimer.</text>
</comment>
<dbReference type="PIRSF" id="PIRSF036483">
    <property type="entry name" value="PFK_XF0274"/>
    <property type="match status" value="1"/>
</dbReference>
<evidence type="ECO:0000256" key="5">
    <source>
        <dbReference type="ARBA" id="ARBA00022842"/>
    </source>
</evidence>
<feature type="active site" description="Proton acceptor" evidence="6">
    <location>
        <position position="146"/>
    </location>
</feature>
<evidence type="ECO:0000256" key="1">
    <source>
        <dbReference type="ARBA" id="ARBA00001946"/>
    </source>
</evidence>
<keyword evidence="3 6" id="KW-0479">Metal-binding</keyword>
<dbReference type="EMBL" id="WJBE01000002">
    <property type="protein sequence ID" value="MBC3898506.1"/>
    <property type="molecule type" value="Genomic_DNA"/>
</dbReference>
<comment type="cofactor">
    <cofactor evidence="1 6">
        <name>Mg(2+)</name>
        <dbReference type="ChEBI" id="CHEBI:18420"/>
    </cofactor>
</comment>
<dbReference type="InterPro" id="IPR050929">
    <property type="entry name" value="PFKA"/>
</dbReference>
<dbReference type="RefSeq" id="WP_035356467.1">
    <property type="nucleotide sequence ID" value="NZ_WJBE01000002.1"/>
</dbReference>
<keyword evidence="2 6" id="KW-0808">Transferase</keyword>
<comment type="caution">
    <text evidence="6">Lacks conserved residue(s) required for the propagation of feature annotation.</text>
</comment>
<dbReference type="InterPro" id="IPR011404">
    <property type="entry name" value="PPi-PFK"/>
</dbReference>
<comment type="similarity">
    <text evidence="6">Belongs to the phosphofructokinase type A (PFKA) family. PPi-dependent PFK group II subfamily. Clade 'B2' sub-subfamily.</text>
</comment>
<evidence type="ECO:0000313" key="9">
    <source>
        <dbReference type="Proteomes" id="UP000622405"/>
    </source>
</evidence>
<feature type="site" description="Important for catalytic activity; stabilizes the transition state when the phosphoryl donor is PPi" evidence="6">
    <location>
        <position position="143"/>
    </location>
</feature>
<keyword evidence="6" id="KW-0324">Glycolysis</keyword>
<dbReference type="NCBIfam" id="NF010675">
    <property type="entry name" value="PRK14072.1"/>
    <property type="match status" value="1"/>
</dbReference>
<evidence type="ECO:0000256" key="6">
    <source>
        <dbReference type="HAMAP-Rule" id="MF_01978"/>
    </source>
</evidence>
<accession>A0ABR6YTQ9</accession>
<evidence type="ECO:0000259" key="7">
    <source>
        <dbReference type="Pfam" id="PF00365"/>
    </source>
</evidence>
<organism evidence="8 9">
    <name type="scientific">Acetobacterium malicum</name>
    <dbReference type="NCBI Taxonomy" id="52692"/>
    <lineage>
        <taxon>Bacteria</taxon>
        <taxon>Bacillati</taxon>
        <taxon>Bacillota</taxon>
        <taxon>Clostridia</taxon>
        <taxon>Eubacteriales</taxon>
        <taxon>Eubacteriaceae</taxon>
        <taxon>Acetobacterium</taxon>
    </lineage>
</organism>
<dbReference type="PANTHER" id="PTHR45770">
    <property type="entry name" value="ATP-DEPENDENT 6-PHOSPHOFRUCTOKINASE 1"/>
    <property type="match status" value="1"/>
</dbReference>
<dbReference type="HAMAP" id="MF_01978">
    <property type="entry name" value="Phosphofructokinase_II_B2"/>
    <property type="match status" value="1"/>
</dbReference>
<dbReference type="PRINTS" id="PR00476">
    <property type="entry name" value="PHFRCTKINASE"/>
</dbReference>
<dbReference type="GO" id="GO:0047334">
    <property type="term" value="F:diphosphate-fructose-6-phosphate 1-phosphotransferase activity"/>
    <property type="evidence" value="ECO:0007669"/>
    <property type="project" value="UniProtKB-EC"/>
</dbReference>
<evidence type="ECO:0000256" key="2">
    <source>
        <dbReference type="ARBA" id="ARBA00022679"/>
    </source>
</evidence>
<feature type="binding site" evidence="6">
    <location>
        <position position="246"/>
    </location>
    <ligand>
        <name>substrate</name>
    </ligand>
</feature>
<dbReference type="Pfam" id="PF00365">
    <property type="entry name" value="PFK"/>
    <property type="match status" value="1"/>
</dbReference>
<gene>
    <name evidence="6" type="primary">pfp</name>
    <name evidence="8" type="ORF">GH811_02595</name>
</gene>
<dbReference type="InterPro" id="IPR035966">
    <property type="entry name" value="PKF_sf"/>
</dbReference>
<feature type="binding site" evidence="6">
    <location>
        <begin position="190"/>
        <end position="192"/>
    </location>
    <ligand>
        <name>substrate</name>
    </ligand>
</feature>
<evidence type="ECO:0000256" key="3">
    <source>
        <dbReference type="ARBA" id="ARBA00022723"/>
    </source>
</evidence>
<protein>
    <recommendedName>
        <fullName evidence="6">Pyrophosphate--fructose 6-phosphate 1-phosphotransferase</fullName>
        <ecNumber evidence="6">2.7.1.90</ecNumber>
    </recommendedName>
    <alternativeName>
        <fullName evidence="6">6-phosphofructokinase, pyrophosphate dependent</fullName>
    </alternativeName>
    <alternativeName>
        <fullName evidence="6">PPi-dependent phosphofructokinase</fullName>
        <shortName evidence="6">PPi-PFK</shortName>
    </alternativeName>
    <alternativeName>
        <fullName evidence="6">Pyrophosphate-dependent 6-phosphofructose-1-kinase</fullName>
    </alternativeName>
</protein>
<dbReference type="EC" id="2.7.1.90" evidence="6"/>
<dbReference type="PROSITE" id="PS51257">
    <property type="entry name" value="PROKAR_LIPOPROTEIN"/>
    <property type="match status" value="1"/>
</dbReference>
<evidence type="ECO:0000256" key="4">
    <source>
        <dbReference type="ARBA" id="ARBA00022777"/>
    </source>
</evidence>
<comment type="caution">
    <text evidence="8">The sequence shown here is derived from an EMBL/GenBank/DDBJ whole genome shotgun (WGS) entry which is preliminary data.</text>
</comment>
<feature type="binding site" evidence="6">
    <location>
        <position position="16"/>
    </location>
    <ligand>
        <name>diphosphate</name>
        <dbReference type="ChEBI" id="CHEBI:33019"/>
    </ligand>
</feature>
<dbReference type="Gene3D" id="3.40.50.460">
    <property type="entry name" value="Phosphofructokinase domain"/>
    <property type="match status" value="1"/>
</dbReference>
<reference evidence="8 9" key="1">
    <citation type="journal article" date="2020" name="mSystems">
        <title>Defining Genomic and Predicted Metabolic Features of the Acetobacterium Genus.</title>
        <authorList>
            <person name="Ross D.E."/>
            <person name="Marshall C.W."/>
            <person name="Gulliver D."/>
            <person name="May H.D."/>
            <person name="Norman R.S."/>
        </authorList>
    </citation>
    <scope>NUCLEOTIDE SEQUENCE [LARGE SCALE GENOMIC DNA]</scope>
    <source>
        <strain evidence="8 9">DSM 4132</strain>
    </source>
</reference>
<comment type="subcellular location">
    <subcellularLocation>
        <location evidence="6">Cytoplasm</location>
    </subcellularLocation>
</comment>
<keyword evidence="6" id="KW-0963">Cytoplasm</keyword>
<proteinExistence type="inferred from homology"/>
<comment type="pathway">
    <text evidence="6">Carbohydrate degradation; glycolysis; D-glyceraldehyde 3-phosphate and glycerone phosphate from D-glucose: step 3/4.</text>
</comment>
<comment type="activity regulation">
    <text evidence="6">Non-allosteric.</text>
</comment>
<comment type="catalytic activity">
    <reaction evidence="6">
        <text>beta-D-fructose 6-phosphate + diphosphate = beta-D-fructose 1,6-bisphosphate + phosphate + H(+)</text>
        <dbReference type="Rhea" id="RHEA:13613"/>
        <dbReference type="ChEBI" id="CHEBI:15378"/>
        <dbReference type="ChEBI" id="CHEBI:32966"/>
        <dbReference type="ChEBI" id="CHEBI:33019"/>
        <dbReference type="ChEBI" id="CHEBI:43474"/>
        <dbReference type="ChEBI" id="CHEBI:57634"/>
        <dbReference type="EC" id="2.7.1.90"/>
    </reaction>
</comment>
<sequence>MTTPLKGACLIGQSGGPTSVINASALGCIEAALASEHITKVYAAENGIRGVLSDRLYIMDLEDPDELSLMKYTPSSAFGTCRYKLKDFIVDDTDYKRILDTFRKYDIRYFLYNGGNDSMDTCSKISSYLNQNNYECRIIGIPKTVDNDLLGTDHCPGYGSAAKFVATSCMEIYKDAKVYGTGSITILEIMGRNAGWLTASSALATYKGLGPDLIYLPEIYFDLADFIADVSRIFEKKGDVLVAVSEGIMDKSNTYISAYFSELSKNTDAFGHSRMGGLAAGLASFIGTKIDTKVRGIEFGLTQRCAAHIASGTDIEEAYAIGRVALKVALDGATDQMVGFERIPGKEYQCRIKMFDLIDVANDEKKIPREWINAAGNGLLPAFIDYALPLIQGETKMLKEDGLPKFAKLKKIMTRDI</sequence>
<dbReference type="SUPFAM" id="SSF53784">
    <property type="entry name" value="Phosphofructokinase"/>
    <property type="match status" value="1"/>
</dbReference>
<dbReference type="InterPro" id="IPR000023">
    <property type="entry name" value="Phosphofructokinase_dom"/>
</dbReference>
<feature type="site" description="Important for catalytic activity and substrate specificity; stabilizes the transition state when the phosphoryl donor is PPi; prevents ATP from binding by mimicking the alpha-phosphate group of ATP" evidence="6">
    <location>
        <position position="117"/>
    </location>
</feature>
<dbReference type="Gene3D" id="3.40.50.450">
    <property type="match status" value="1"/>
</dbReference>
<evidence type="ECO:0000313" key="8">
    <source>
        <dbReference type="EMBL" id="MBC3898506.1"/>
    </source>
</evidence>
<keyword evidence="5 6" id="KW-0460">Magnesium</keyword>
<keyword evidence="9" id="KW-1185">Reference proteome</keyword>
<dbReference type="Proteomes" id="UP000622405">
    <property type="component" value="Unassembled WGS sequence"/>
</dbReference>
<name>A0ABR6YTQ9_9FIRM</name>
<dbReference type="InterPro" id="IPR022953">
    <property type="entry name" value="ATP_PFK"/>
</dbReference>